<evidence type="ECO:0000313" key="3">
    <source>
        <dbReference type="Proteomes" id="UP000009096"/>
    </source>
</evidence>
<dbReference type="AlphaFoldDB" id="W7M5N9"/>
<evidence type="ECO:0000313" key="2">
    <source>
        <dbReference type="EMBL" id="EWG42819.1"/>
    </source>
</evidence>
<dbReference type="eggNOG" id="ENOG502RKIQ">
    <property type="taxonomic scope" value="Eukaryota"/>
</dbReference>
<sequence length="38" mass="3990">MQGRKKPVVLLSGPHEGSDAEQHAGDGSCSTAQNHWSS</sequence>
<dbReference type="RefSeq" id="XP_018749010.1">
    <property type="nucleotide sequence ID" value="XM_018892332.1"/>
</dbReference>
<proteinExistence type="predicted"/>
<gene>
    <name evidence="2" type="ORF">FVEG_04538</name>
</gene>
<dbReference type="VEuPathDB" id="FungiDB:FVEG_04538"/>
<protein>
    <submittedName>
        <fullName evidence="2">Uncharacterized protein</fullName>
    </submittedName>
</protein>
<reference evidence="2 3" key="1">
    <citation type="journal article" date="2010" name="Nature">
        <title>Comparative genomics reveals mobile pathogenicity chromosomes in Fusarium.</title>
        <authorList>
            <person name="Ma L.J."/>
            <person name="van der Does H.C."/>
            <person name="Borkovich K.A."/>
            <person name="Coleman J.J."/>
            <person name="Daboussi M.J."/>
            <person name="Di Pietro A."/>
            <person name="Dufresne M."/>
            <person name="Freitag M."/>
            <person name="Grabherr M."/>
            <person name="Henrissat B."/>
            <person name="Houterman P.M."/>
            <person name="Kang S."/>
            <person name="Shim W.B."/>
            <person name="Woloshuk C."/>
            <person name="Xie X."/>
            <person name="Xu J.R."/>
            <person name="Antoniw J."/>
            <person name="Baker S.E."/>
            <person name="Bluhm B.H."/>
            <person name="Breakspear A."/>
            <person name="Brown D.W."/>
            <person name="Butchko R.A."/>
            <person name="Chapman S."/>
            <person name="Coulson R."/>
            <person name="Coutinho P.M."/>
            <person name="Danchin E.G."/>
            <person name="Diener A."/>
            <person name="Gale L.R."/>
            <person name="Gardiner D.M."/>
            <person name="Goff S."/>
            <person name="Hammond-Kosack K.E."/>
            <person name="Hilburn K."/>
            <person name="Hua-Van A."/>
            <person name="Jonkers W."/>
            <person name="Kazan K."/>
            <person name="Kodira C.D."/>
            <person name="Koehrsen M."/>
            <person name="Kumar L."/>
            <person name="Lee Y.H."/>
            <person name="Li L."/>
            <person name="Manners J.M."/>
            <person name="Miranda-Saavedra D."/>
            <person name="Mukherjee M."/>
            <person name="Park G."/>
            <person name="Park J."/>
            <person name="Park S.Y."/>
            <person name="Proctor R.H."/>
            <person name="Regev A."/>
            <person name="Ruiz-Roldan M.C."/>
            <person name="Sain D."/>
            <person name="Sakthikumar S."/>
            <person name="Sykes S."/>
            <person name="Schwartz D.C."/>
            <person name="Turgeon B.G."/>
            <person name="Wapinski I."/>
            <person name="Yoder O."/>
            <person name="Young S."/>
            <person name="Zeng Q."/>
            <person name="Zhou S."/>
            <person name="Galagan J."/>
            <person name="Cuomo C.A."/>
            <person name="Kistler H.C."/>
            <person name="Rep M."/>
        </authorList>
    </citation>
    <scope>NUCLEOTIDE SEQUENCE [LARGE SCALE GENOMIC DNA]</scope>
    <source>
        <strain evidence="3">M3125 / FGSC 7600</strain>
    </source>
</reference>
<dbReference type="GeneID" id="30062595"/>
<name>W7M5N9_GIBM7</name>
<feature type="region of interest" description="Disordered" evidence="1">
    <location>
        <begin position="1"/>
        <end position="38"/>
    </location>
</feature>
<organism evidence="2 3">
    <name type="scientific">Gibberella moniliformis (strain M3125 / FGSC 7600)</name>
    <name type="common">Maize ear and stalk rot fungus</name>
    <name type="synonym">Fusarium verticillioides</name>
    <dbReference type="NCBI Taxonomy" id="334819"/>
    <lineage>
        <taxon>Eukaryota</taxon>
        <taxon>Fungi</taxon>
        <taxon>Dikarya</taxon>
        <taxon>Ascomycota</taxon>
        <taxon>Pezizomycotina</taxon>
        <taxon>Sordariomycetes</taxon>
        <taxon>Hypocreomycetidae</taxon>
        <taxon>Hypocreales</taxon>
        <taxon>Nectriaceae</taxon>
        <taxon>Fusarium</taxon>
        <taxon>Fusarium fujikuroi species complex</taxon>
    </lineage>
</organism>
<feature type="compositionally biased region" description="Polar residues" evidence="1">
    <location>
        <begin position="28"/>
        <end position="38"/>
    </location>
</feature>
<accession>W7M5N9</accession>
<dbReference type="KEGG" id="fvr:FVEG_04538"/>
<evidence type="ECO:0000256" key="1">
    <source>
        <dbReference type="SAM" id="MobiDB-lite"/>
    </source>
</evidence>
<dbReference type="Proteomes" id="UP000009096">
    <property type="component" value="Chromosome 4"/>
</dbReference>
<dbReference type="EMBL" id="CM000581">
    <property type="protein sequence ID" value="EWG42819.1"/>
    <property type="molecule type" value="Genomic_DNA"/>
</dbReference>
<dbReference type="EMBL" id="DS022246">
    <property type="protein sequence ID" value="EWG42819.1"/>
    <property type="molecule type" value="Genomic_DNA"/>
</dbReference>
<keyword evidence="3" id="KW-1185">Reference proteome</keyword>